<comment type="function">
    <text evidence="5">May play a role in ribosome biogenesis.</text>
</comment>
<organism evidence="7 8">
    <name type="scientific">Dactylonectria estremocensis</name>
    <dbReference type="NCBI Taxonomy" id="1079267"/>
    <lineage>
        <taxon>Eukaryota</taxon>
        <taxon>Fungi</taxon>
        <taxon>Dikarya</taxon>
        <taxon>Ascomycota</taxon>
        <taxon>Pezizomycotina</taxon>
        <taxon>Sordariomycetes</taxon>
        <taxon>Hypocreomycetidae</taxon>
        <taxon>Hypocreales</taxon>
        <taxon>Nectriaceae</taxon>
        <taxon>Dactylonectria</taxon>
    </lineage>
</organism>
<evidence type="ECO:0000256" key="1">
    <source>
        <dbReference type="ARBA" id="ARBA00008838"/>
    </source>
</evidence>
<dbReference type="GO" id="GO:0000027">
    <property type="term" value="P:ribosomal large subunit assembly"/>
    <property type="evidence" value="ECO:0007669"/>
    <property type="project" value="UniProtKB-UniRule"/>
</dbReference>
<dbReference type="EMBL" id="JAGMUU010000001">
    <property type="protein sequence ID" value="KAH7163572.1"/>
    <property type="molecule type" value="Genomic_DNA"/>
</dbReference>
<evidence type="ECO:0000256" key="2">
    <source>
        <dbReference type="ARBA" id="ARBA00018339"/>
    </source>
</evidence>
<feature type="compositionally biased region" description="Basic residues" evidence="6">
    <location>
        <begin position="310"/>
        <end position="324"/>
    </location>
</feature>
<protein>
    <recommendedName>
        <fullName evidence="2 5">Ribosome biogenesis protein NOP53</fullName>
    </recommendedName>
</protein>
<accession>A0A9P9FKJ4</accession>
<dbReference type="GO" id="GO:0005730">
    <property type="term" value="C:nucleolus"/>
    <property type="evidence" value="ECO:0007669"/>
    <property type="project" value="UniProtKB-SubCell"/>
</dbReference>
<feature type="compositionally biased region" description="Basic and acidic residues" evidence="6">
    <location>
        <begin position="237"/>
        <end position="246"/>
    </location>
</feature>
<dbReference type="GO" id="GO:0008097">
    <property type="term" value="F:5S rRNA binding"/>
    <property type="evidence" value="ECO:0007669"/>
    <property type="project" value="TreeGrafter"/>
</dbReference>
<gene>
    <name evidence="7" type="ORF">B0J13DRAFT_430776</name>
</gene>
<dbReference type="GO" id="GO:0006364">
    <property type="term" value="P:rRNA processing"/>
    <property type="evidence" value="ECO:0007669"/>
    <property type="project" value="TreeGrafter"/>
</dbReference>
<keyword evidence="4 5" id="KW-0539">Nucleus</keyword>
<dbReference type="Pfam" id="PF07767">
    <property type="entry name" value="Nop53"/>
    <property type="match status" value="1"/>
</dbReference>
<feature type="region of interest" description="Disordered" evidence="6">
    <location>
        <begin position="1"/>
        <end position="32"/>
    </location>
</feature>
<dbReference type="OrthoDB" id="5072at2759"/>
<name>A0A9P9FKJ4_9HYPO</name>
<feature type="compositionally biased region" description="Basic and acidic residues" evidence="6">
    <location>
        <begin position="280"/>
        <end position="293"/>
    </location>
</feature>
<dbReference type="Proteomes" id="UP000717696">
    <property type="component" value="Unassembled WGS sequence"/>
</dbReference>
<keyword evidence="3 5" id="KW-0690">Ribosome biogenesis</keyword>
<dbReference type="PANTHER" id="PTHR14211">
    <property type="entry name" value="GLIOMA SUPPRESSOR CANDIDATE REGION GENE 2"/>
    <property type="match status" value="1"/>
</dbReference>
<comment type="subcellular location">
    <subcellularLocation>
        <location evidence="5">Nucleus</location>
        <location evidence="5">Nucleolus</location>
    </subcellularLocation>
    <subcellularLocation>
        <location evidence="5">Nucleus</location>
        <location evidence="5">Nucleoplasm</location>
    </subcellularLocation>
</comment>
<comment type="similarity">
    <text evidence="1 5">Belongs to the NOP53 family.</text>
</comment>
<evidence type="ECO:0000256" key="5">
    <source>
        <dbReference type="PIRNR" id="PIRNR017302"/>
    </source>
</evidence>
<comment type="caution">
    <text evidence="7">The sequence shown here is derived from an EMBL/GenBank/DDBJ whole genome shotgun (WGS) entry which is preliminary data.</text>
</comment>
<feature type="region of interest" description="Disordered" evidence="6">
    <location>
        <begin position="237"/>
        <end position="332"/>
    </location>
</feature>
<dbReference type="GO" id="GO:0005654">
    <property type="term" value="C:nucleoplasm"/>
    <property type="evidence" value="ECO:0007669"/>
    <property type="project" value="UniProtKB-SubCell"/>
</dbReference>
<dbReference type="InterPro" id="IPR011687">
    <property type="entry name" value="Nop53/GLTSCR2"/>
</dbReference>
<evidence type="ECO:0000256" key="3">
    <source>
        <dbReference type="ARBA" id="ARBA00022517"/>
    </source>
</evidence>
<evidence type="ECO:0000256" key="4">
    <source>
        <dbReference type="ARBA" id="ARBA00023242"/>
    </source>
</evidence>
<proteinExistence type="inferred from homology"/>
<dbReference type="AlphaFoldDB" id="A0A9P9FKJ4"/>
<reference evidence="7" key="1">
    <citation type="journal article" date="2021" name="Nat. Commun.">
        <title>Genetic determinants of endophytism in the Arabidopsis root mycobiome.</title>
        <authorList>
            <person name="Mesny F."/>
            <person name="Miyauchi S."/>
            <person name="Thiergart T."/>
            <person name="Pickel B."/>
            <person name="Atanasova L."/>
            <person name="Karlsson M."/>
            <person name="Huettel B."/>
            <person name="Barry K.W."/>
            <person name="Haridas S."/>
            <person name="Chen C."/>
            <person name="Bauer D."/>
            <person name="Andreopoulos W."/>
            <person name="Pangilinan J."/>
            <person name="LaButti K."/>
            <person name="Riley R."/>
            <person name="Lipzen A."/>
            <person name="Clum A."/>
            <person name="Drula E."/>
            <person name="Henrissat B."/>
            <person name="Kohler A."/>
            <person name="Grigoriev I.V."/>
            <person name="Martin F.M."/>
            <person name="Hacquard S."/>
        </authorList>
    </citation>
    <scope>NUCLEOTIDE SEQUENCE</scope>
    <source>
        <strain evidence="7">MPI-CAGE-AT-0021</strain>
    </source>
</reference>
<evidence type="ECO:0000313" key="7">
    <source>
        <dbReference type="EMBL" id="KAH7163572.1"/>
    </source>
</evidence>
<dbReference type="PANTHER" id="PTHR14211:SF7">
    <property type="entry name" value="RIBOSOME BIOGENESIS PROTEIN NOP53"/>
    <property type="match status" value="1"/>
</dbReference>
<evidence type="ECO:0000313" key="8">
    <source>
        <dbReference type="Proteomes" id="UP000717696"/>
    </source>
</evidence>
<keyword evidence="8" id="KW-1185">Reference proteome</keyword>
<sequence>MPVIQSKTIGSGEAPRQANQPSRKGKKAWRKNVDVSEVQKGLVELNEEIIRGGVIKEKASEDLFTVDVKGDAQLAKRSKHVKKTLKADEILAQRSAVPAVSMRKRPSDKTTNGLIPAKRQRTGWVSHKELSRLKRVADGQHDNTIDVKDATYDVWGTTTPALQADVDDFLPQEEKTKAPKTMNKAPISLLENGKQVAAVQTPSGGYSYNPVFTDYEERLAEESEKALEAERKRLAAEEADRLKQEAAARSAAEAEAAEARADLSEWEEDSEWEGFQSGGEDVKLTAKRPERKTQTQRNRIKRRKEEERLAKHKAASKAQRRQEHRIKEITDEVEEEDRNRQLILAVESDDEVSTDLKEHKLRRKQLGKYKLPEGDLEFVLPDELQESLRLLKPEGNLLKDRYRSMLVRGKVESRRHLPFHRKAARKYTEKWTYKDFKI</sequence>
<dbReference type="PIRSF" id="PIRSF017302">
    <property type="entry name" value="Gltscr2"/>
    <property type="match status" value="1"/>
</dbReference>
<evidence type="ECO:0000256" key="6">
    <source>
        <dbReference type="SAM" id="MobiDB-lite"/>
    </source>
</evidence>